<reference evidence="1" key="2">
    <citation type="submission" date="2020-09" db="EMBL/GenBank/DDBJ databases">
        <authorList>
            <person name="Sun Q."/>
            <person name="Kim S."/>
        </authorList>
    </citation>
    <scope>NUCLEOTIDE SEQUENCE</scope>
    <source>
        <strain evidence="1">KCTC 22169</strain>
    </source>
</reference>
<gene>
    <name evidence="1" type="ORF">GCM10007392_26560</name>
</gene>
<sequence length="266" mass="30067">MNEPIGGISQVELLGLIESQITESTPVWIAGSLVENIGNESSDIDIYAVVDDLDTVEEYVTDGGSYKIQMHYYKNRRVDVEFWSQDSVSSLASKLSELKIERAESSFLDALSENEIDFLHRVFNCIVAQGVSTFNDLVGQFDSSKLNQYLFENKRIYIDDSFDDTVGMLNSNNITGAISRSIETLEFSLDLLLYSKGWTNPKSKHRFKIIESVYESDLDVREAYLDFWSVLHNLPVTKGEKKNHVSTVLSISEDIVEKAYRTGGLE</sequence>
<proteinExistence type="predicted"/>
<comment type="caution">
    <text evidence="1">The sequence shown here is derived from an EMBL/GenBank/DDBJ whole genome shotgun (WGS) entry which is preliminary data.</text>
</comment>
<protein>
    <recommendedName>
        <fullName evidence="3">Nucleotidyltransferase domain-containing protein</fullName>
    </recommendedName>
</protein>
<reference evidence="1" key="1">
    <citation type="journal article" date="2014" name="Int. J. Syst. Evol. Microbiol.">
        <title>Complete genome sequence of Corynebacterium casei LMG S-19264T (=DSM 44701T), isolated from a smear-ripened cheese.</title>
        <authorList>
            <consortium name="US DOE Joint Genome Institute (JGI-PGF)"/>
            <person name="Walter F."/>
            <person name="Albersmeier A."/>
            <person name="Kalinowski J."/>
            <person name="Ruckert C."/>
        </authorList>
    </citation>
    <scope>NUCLEOTIDE SEQUENCE</scope>
    <source>
        <strain evidence="1">KCTC 22169</strain>
    </source>
</reference>
<evidence type="ECO:0000313" key="1">
    <source>
        <dbReference type="EMBL" id="GGX57648.1"/>
    </source>
</evidence>
<keyword evidence="2" id="KW-1185">Reference proteome</keyword>
<dbReference type="EMBL" id="BMXR01000006">
    <property type="protein sequence ID" value="GGX57648.1"/>
    <property type="molecule type" value="Genomic_DNA"/>
</dbReference>
<dbReference type="InterPro" id="IPR043519">
    <property type="entry name" value="NT_sf"/>
</dbReference>
<accession>A0A918KD10</accession>
<evidence type="ECO:0000313" key="2">
    <source>
        <dbReference type="Proteomes" id="UP000626148"/>
    </source>
</evidence>
<name>A0A918KD10_9GAMM</name>
<dbReference type="AlphaFoldDB" id="A0A918KD10"/>
<evidence type="ECO:0008006" key="3">
    <source>
        <dbReference type="Google" id="ProtNLM"/>
    </source>
</evidence>
<dbReference type="RefSeq" id="WP_189609406.1">
    <property type="nucleotide sequence ID" value="NZ_BMXR01000006.1"/>
</dbReference>
<organism evidence="1 2">
    <name type="scientific">Saccharospirillum salsuginis</name>
    <dbReference type="NCBI Taxonomy" id="418750"/>
    <lineage>
        <taxon>Bacteria</taxon>
        <taxon>Pseudomonadati</taxon>
        <taxon>Pseudomonadota</taxon>
        <taxon>Gammaproteobacteria</taxon>
        <taxon>Oceanospirillales</taxon>
        <taxon>Saccharospirillaceae</taxon>
        <taxon>Saccharospirillum</taxon>
    </lineage>
</organism>
<dbReference type="Proteomes" id="UP000626148">
    <property type="component" value="Unassembled WGS sequence"/>
</dbReference>
<dbReference type="SUPFAM" id="SSF81301">
    <property type="entry name" value="Nucleotidyltransferase"/>
    <property type="match status" value="1"/>
</dbReference>